<feature type="transmembrane region" description="Helical" evidence="1">
    <location>
        <begin position="12"/>
        <end position="34"/>
    </location>
</feature>
<dbReference type="OrthoDB" id="206257at2157"/>
<dbReference type="RefSeq" id="WP_089385318.1">
    <property type="nucleotide sequence ID" value="NZ_FZNQ01000013.1"/>
</dbReference>
<feature type="transmembrane region" description="Helical" evidence="1">
    <location>
        <begin position="40"/>
        <end position="61"/>
    </location>
</feature>
<reference evidence="2 3" key="1">
    <citation type="submission" date="2017-06" db="EMBL/GenBank/DDBJ databases">
        <authorList>
            <person name="Kim H.J."/>
            <person name="Triplett B.A."/>
        </authorList>
    </citation>
    <scope>NUCLEOTIDE SEQUENCE [LARGE SCALE GENOMIC DNA]</scope>
    <source>
        <strain evidence="2 3">DSM 8800</strain>
    </source>
</reference>
<organism evidence="2 3">
    <name type="scientific">Halorubrum vacuolatum</name>
    <name type="common">Natronobacterium vacuolatum</name>
    <dbReference type="NCBI Taxonomy" id="63740"/>
    <lineage>
        <taxon>Archaea</taxon>
        <taxon>Methanobacteriati</taxon>
        <taxon>Methanobacteriota</taxon>
        <taxon>Stenosarchaea group</taxon>
        <taxon>Halobacteria</taxon>
        <taxon>Halobacteriales</taxon>
        <taxon>Haloferacaceae</taxon>
        <taxon>Halorubrum</taxon>
    </lineage>
</organism>
<gene>
    <name evidence="2" type="ORF">SAMN06264855_11375</name>
</gene>
<dbReference type="AlphaFoldDB" id="A0A238X524"/>
<name>A0A238X524_HALVU</name>
<feature type="transmembrane region" description="Helical" evidence="1">
    <location>
        <begin position="114"/>
        <end position="136"/>
    </location>
</feature>
<protein>
    <submittedName>
        <fullName evidence="2">Uncharacterized protein</fullName>
    </submittedName>
</protein>
<evidence type="ECO:0000313" key="3">
    <source>
        <dbReference type="Proteomes" id="UP000198397"/>
    </source>
</evidence>
<keyword evidence="1" id="KW-1133">Transmembrane helix</keyword>
<feature type="transmembrane region" description="Helical" evidence="1">
    <location>
        <begin position="89"/>
        <end position="108"/>
    </location>
</feature>
<keyword evidence="3" id="KW-1185">Reference proteome</keyword>
<dbReference type="Proteomes" id="UP000198397">
    <property type="component" value="Unassembled WGS sequence"/>
</dbReference>
<sequence>MPSATDASTERTFTMIGVGSAVMNLIAFTAVGVIAIENVAYGGIVGILGGVGSYLFIPWFLSLSAAQEGADGDLPLADAATSSPYHTSLGTLGLGLEAGAIVMLAVGFSIGPDFLAGVASALVVALATYFVGSVVLDR</sequence>
<proteinExistence type="predicted"/>
<evidence type="ECO:0000313" key="2">
    <source>
        <dbReference type="EMBL" id="SNR54017.1"/>
    </source>
</evidence>
<evidence type="ECO:0000256" key="1">
    <source>
        <dbReference type="SAM" id="Phobius"/>
    </source>
</evidence>
<keyword evidence="1" id="KW-0812">Transmembrane</keyword>
<dbReference type="EMBL" id="FZNQ01000013">
    <property type="protein sequence ID" value="SNR54017.1"/>
    <property type="molecule type" value="Genomic_DNA"/>
</dbReference>
<keyword evidence="1" id="KW-0472">Membrane</keyword>
<accession>A0A238X524</accession>